<name>M3Y5F2_MUSPF</name>
<sequence length="66" mass="6787">MCRGVANSGAGRGLGGRSGVELGGGGPAWARPPRTARVEPDEDTARRWSSMKKPASVLQAPNLSTP</sequence>
<dbReference type="AlphaFoldDB" id="M3Y5F2"/>
<feature type="compositionally biased region" description="Gly residues" evidence="1">
    <location>
        <begin position="10"/>
        <end position="27"/>
    </location>
</feature>
<proteinExistence type="predicted"/>
<feature type="compositionally biased region" description="Basic and acidic residues" evidence="1">
    <location>
        <begin position="36"/>
        <end position="46"/>
    </location>
</feature>
<accession>M3Y5F2</accession>
<protein>
    <submittedName>
        <fullName evidence="2">Uncharacterized protein</fullName>
    </submittedName>
</protein>
<organism evidence="2">
    <name type="scientific">Mustela putorius furo</name>
    <name type="common">European domestic ferret</name>
    <name type="synonym">Mustela furo</name>
    <dbReference type="NCBI Taxonomy" id="9669"/>
    <lineage>
        <taxon>Eukaryota</taxon>
        <taxon>Metazoa</taxon>
        <taxon>Chordata</taxon>
        <taxon>Craniata</taxon>
        <taxon>Vertebrata</taxon>
        <taxon>Euteleostomi</taxon>
        <taxon>Mammalia</taxon>
        <taxon>Eutheria</taxon>
        <taxon>Laurasiatheria</taxon>
        <taxon>Carnivora</taxon>
        <taxon>Caniformia</taxon>
        <taxon>Musteloidea</taxon>
        <taxon>Mustelidae</taxon>
        <taxon>Mustelinae</taxon>
        <taxon>Mustela</taxon>
    </lineage>
</organism>
<dbReference type="Ensembl" id="ENSMPUT00000006665.1">
    <property type="protein sequence ID" value="ENSMPUP00000006553.1"/>
    <property type="gene ID" value="ENSMPUG00000006606.1"/>
</dbReference>
<feature type="region of interest" description="Disordered" evidence="1">
    <location>
        <begin position="1"/>
        <end position="66"/>
    </location>
</feature>
<evidence type="ECO:0000313" key="2">
    <source>
        <dbReference type="Ensembl" id="ENSMPUP00000006553.1"/>
    </source>
</evidence>
<dbReference type="InParanoid" id="M3Y5F2"/>
<evidence type="ECO:0000256" key="1">
    <source>
        <dbReference type="SAM" id="MobiDB-lite"/>
    </source>
</evidence>
<dbReference type="EMBL" id="AEYP01070459">
    <property type="status" value="NOT_ANNOTATED_CDS"/>
    <property type="molecule type" value="Genomic_DNA"/>
</dbReference>
<reference evidence="2" key="1">
    <citation type="submission" date="2024-06" db="UniProtKB">
        <authorList>
            <consortium name="Ensembl"/>
        </authorList>
    </citation>
    <scope>IDENTIFICATION</scope>
</reference>
<dbReference type="HOGENOM" id="CLU_2830565_0_0_1"/>